<name>A0ABQ3EC70_9GAMM</name>
<organism evidence="1 2">
    <name type="scientific">Salinicola rhizosphaerae</name>
    <dbReference type="NCBI Taxonomy" id="1443141"/>
    <lineage>
        <taxon>Bacteria</taxon>
        <taxon>Pseudomonadati</taxon>
        <taxon>Pseudomonadota</taxon>
        <taxon>Gammaproteobacteria</taxon>
        <taxon>Oceanospirillales</taxon>
        <taxon>Halomonadaceae</taxon>
        <taxon>Salinicola</taxon>
    </lineage>
</organism>
<dbReference type="RefSeq" id="WP_189446010.1">
    <property type="nucleotide sequence ID" value="NZ_BMZI01000008.1"/>
</dbReference>
<keyword evidence="2" id="KW-1185">Reference proteome</keyword>
<evidence type="ECO:0000313" key="1">
    <source>
        <dbReference type="EMBL" id="GHB32980.1"/>
    </source>
</evidence>
<sequence>MSAREQLDVALELISELAPEDQCRLVLIGGQAISFWAHFLFGDGTFTVREDQVLTSSDLDIVTDDEESIKILARSWNGAARFSELGDHTPNRALIQVPHTSLSAGYNYTVDVMGDVYGATAKELVKSSAEIEWDYRGTPIRFRVVSPEMLLWTRIANVGYGRMGAAKNRRDIERAKVLCRIVHEDIMQHAYEIASACNVDAKKEIKRQIYRRAAFVYRDIAKRKITRKVFADFPEIIGSYDQSIPKTDFLSHELYSRAIPGWSGWLHRKVHTIWQHREHRAKEKRQ</sequence>
<reference evidence="2" key="1">
    <citation type="journal article" date="2019" name="Int. J. Syst. Evol. Microbiol.">
        <title>The Global Catalogue of Microorganisms (GCM) 10K type strain sequencing project: providing services to taxonomists for standard genome sequencing and annotation.</title>
        <authorList>
            <consortium name="The Broad Institute Genomics Platform"/>
            <consortium name="The Broad Institute Genome Sequencing Center for Infectious Disease"/>
            <person name="Wu L."/>
            <person name="Ma J."/>
        </authorList>
    </citation>
    <scope>NUCLEOTIDE SEQUENCE [LARGE SCALE GENOMIC DNA]</scope>
    <source>
        <strain evidence="2">KCTC 32998</strain>
    </source>
</reference>
<accession>A0ABQ3EC70</accession>
<proteinExistence type="predicted"/>
<dbReference type="EMBL" id="BMZI01000008">
    <property type="protein sequence ID" value="GHB32980.1"/>
    <property type="molecule type" value="Genomic_DNA"/>
</dbReference>
<comment type="caution">
    <text evidence="1">The sequence shown here is derived from an EMBL/GenBank/DDBJ whole genome shotgun (WGS) entry which is preliminary data.</text>
</comment>
<dbReference type="Proteomes" id="UP000646745">
    <property type="component" value="Unassembled WGS sequence"/>
</dbReference>
<gene>
    <name evidence="1" type="ORF">GCM10009038_34920</name>
</gene>
<protein>
    <recommendedName>
        <fullName evidence="3">Nucleotidyltransferase</fullName>
    </recommendedName>
</protein>
<evidence type="ECO:0008006" key="3">
    <source>
        <dbReference type="Google" id="ProtNLM"/>
    </source>
</evidence>
<evidence type="ECO:0000313" key="2">
    <source>
        <dbReference type="Proteomes" id="UP000646745"/>
    </source>
</evidence>